<feature type="compositionally biased region" description="Low complexity" evidence="1">
    <location>
        <begin position="442"/>
        <end position="452"/>
    </location>
</feature>
<gene>
    <name evidence="3" type="ORF">RSE6_04262</name>
</gene>
<evidence type="ECO:0000256" key="1">
    <source>
        <dbReference type="SAM" id="MobiDB-lite"/>
    </source>
</evidence>
<dbReference type="EMBL" id="FJVC01000160">
    <property type="protein sequence ID" value="CZT44133.1"/>
    <property type="molecule type" value="Genomic_DNA"/>
</dbReference>
<name>A0A1E1M4U2_RHYSE</name>
<feature type="region of interest" description="Disordered" evidence="1">
    <location>
        <begin position="442"/>
        <end position="468"/>
    </location>
</feature>
<reference evidence="4" key="1">
    <citation type="submission" date="2016-03" db="EMBL/GenBank/DDBJ databases">
        <authorList>
            <person name="Guldener U."/>
        </authorList>
    </citation>
    <scope>NUCLEOTIDE SEQUENCE [LARGE SCALE GENOMIC DNA]</scope>
</reference>
<feature type="domain" description="F-box" evidence="2">
    <location>
        <begin position="1"/>
        <end position="43"/>
    </location>
</feature>
<feature type="compositionally biased region" description="Acidic residues" evidence="1">
    <location>
        <begin position="394"/>
        <end position="406"/>
    </location>
</feature>
<keyword evidence="4" id="KW-1185">Reference proteome</keyword>
<dbReference type="InterPro" id="IPR001810">
    <property type="entry name" value="F-box_dom"/>
</dbReference>
<dbReference type="Proteomes" id="UP000177625">
    <property type="component" value="Unassembled WGS sequence"/>
</dbReference>
<dbReference type="SUPFAM" id="SSF81383">
    <property type="entry name" value="F-box domain"/>
    <property type="match status" value="1"/>
</dbReference>
<dbReference type="AlphaFoldDB" id="A0A1E1M4U2"/>
<dbReference type="Pfam" id="PF12937">
    <property type="entry name" value="F-box-like"/>
    <property type="match status" value="1"/>
</dbReference>
<feature type="region of interest" description="Disordered" evidence="1">
    <location>
        <begin position="387"/>
        <end position="409"/>
    </location>
</feature>
<sequence length="468" mass="53113">MERLPVELSSEIIKYLDKVSLKALRLVCRCLAQEAAPSLFRHVSMFIQEDSINMLLQIAMRPHLREYVETLRIGLELLPVDTTNGWVGWDHMVDGEVCCGWDHKSKRHINRFIKAQKRLEASGRGLKLLTDAFRGLPFLSCVIVGFPGHPDGGNPKSHGFDQLGLHYQTDPEGFDYLSGNNACRFSDCGNIQLKYLFRAGHAAGLQLDFLDKCGANDSGSRSYPHMALLELMPSLDYFKIEPSGVRGESTFDHGLTLQHLLGTKKMPRLRRVKFHFLEFDEDNFVEFLSTQSDTLKDVTFLACGLFTGSMKSLCKRIRARTSLERFRLSTGLHEYRGGVVRLKDFGLWDDNERLYSQWIIERAVTDALEDFVVKRTAKYPTGWVSRVRERGDPEESEEDSEDEFEMPEGPWTYEYHNDTINSAVVKNFNMLYDYVTFSNSELSDSDNSNMSEGSVVSTASLPGLVAAP</sequence>
<organism evidence="3 4">
    <name type="scientific">Rhynchosporium secalis</name>
    <name type="common">Barley scald fungus</name>
    <dbReference type="NCBI Taxonomy" id="38038"/>
    <lineage>
        <taxon>Eukaryota</taxon>
        <taxon>Fungi</taxon>
        <taxon>Dikarya</taxon>
        <taxon>Ascomycota</taxon>
        <taxon>Pezizomycotina</taxon>
        <taxon>Leotiomycetes</taxon>
        <taxon>Helotiales</taxon>
        <taxon>Ploettnerulaceae</taxon>
        <taxon>Rhynchosporium</taxon>
    </lineage>
</organism>
<protein>
    <recommendedName>
        <fullName evidence="2">F-box domain-containing protein</fullName>
    </recommendedName>
</protein>
<evidence type="ECO:0000313" key="3">
    <source>
        <dbReference type="EMBL" id="CZT44133.1"/>
    </source>
</evidence>
<accession>A0A1E1M4U2</accession>
<dbReference type="PROSITE" id="PS50181">
    <property type="entry name" value="FBOX"/>
    <property type="match status" value="1"/>
</dbReference>
<evidence type="ECO:0000313" key="4">
    <source>
        <dbReference type="Proteomes" id="UP000177625"/>
    </source>
</evidence>
<proteinExistence type="predicted"/>
<evidence type="ECO:0000259" key="2">
    <source>
        <dbReference type="PROSITE" id="PS50181"/>
    </source>
</evidence>
<dbReference type="InterPro" id="IPR036047">
    <property type="entry name" value="F-box-like_dom_sf"/>
</dbReference>